<proteinExistence type="predicted"/>
<gene>
    <name evidence="1" type="ORF">FGO68_gene652</name>
</gene>
<accession>A0A8J8T0X4</accession>
<comment type="caution">
    <text evidence="1">The sequence shown here is derived from an EMBL/GenBank/DDBJ whole genome shotgun (WGS) entry which is preliminary data.</text>
</comment>
<keyword evidence="2" id="KW-1185">Reference proteome</keyword>
<protein>
    <submittedName>
        <fullName evidence="1">Uncharacterized protein</fullName>
    </submittedName>
</protein>
<evidence type="ECO:0000313" key="1">
    <source>
        <dbReference type="EMBL" id="TNV77481.1"/>
    </source>
</evidence>
<name>A0A8J8T0X4_HALGN</name>
<organism evidence="1 2">
    <name type="scientific">Halteria grandinella</name>
    <dbReference type="NCBI Taxonomy" id="5974"/>
    <lineage>
        <taxon>Eukaryota</taxon>
        <taxon>Sar</taxon>
        <taxon>Alveolata</taxon>
        <taxon>Ciliophora</taxon>
        <taxon>Intramacronucleata</taxon>
        <taxon>Spirotrichea</taxon>
        <taxon>Stichotrichia</taxon>
        <taxon>Sporadotrichida</taxon>
        <taxon>Halteriidae</taxon>
        <taxon>Halteria</taxon>
    </lineage>
</organism>
<sequence>MECLSYSHFRDQCLHKMFRGNRQTRIFIKANFLIFIKLSKLDLKYQVDFDTTATQNFGLSIKIQKKIKKIIKKERYIFKLFHREYISTELTRFEVFENLSNLNSPFFLLSYSGYMEQDYVYAMYFNDQFPKPLQVKEDQQKYFRKRDVSEMNCPNSSIFTIKKKYLQIEQEEHGFELSYCQDLELQVETSKNSIIVGHTIPKSWWLIDAYLLIPY</sequence>
<dbReference type="Proteomes" id="UP000785679">
    <property type="component" value="Unassembled WGS sequence"/>
</dbReference>
<dbReference type="AlphaFoldDB" id="A0A8J8T0X4"/>
<dbReference type="EMBL" id="RRYP01011831">
    <property type="protein sequence ID" value="TNV77481.1"/>
    <property type="molecule type" value="Genomic_DNA"/>
</dbReference>
<evidence type="ECO:0000313" key="2">
    <source>
        <dbReference type="Proteomes" id="UP000785679"/>
    </source>
</evidence>
<reference evidence="1" key="1">
    <citation type="submission" date="2019-06" db="EMBL/GenBank/DDBJ databases">
        <authorList>
            <person name="Zheng W."/>
        </authorList>
    </citation>
    <scope>NUCLEOTIDE SEQUENCE</scope>
    <source>
        <strain evidence="1">QDHG01</strain>
    </source>
</reference>